<accession>N0B964</accession>
<evidence type="ECO:0000313" key="1">
    <source>
        <dbReference type="EMBL" id="AGK57056.1"/>
    </source>
</evidence>
<dbReference type="EMBL" id="CP005587">
    <property type="protein sequence ID" value="AGK57056.1"/>
    <property type="molecule type" value="Genomic_DNA"/>
</dbReference>
<dbReference type="eggNOG" id="COG2197">
    <property type="taxonomic scope" value="Bacteria"/>
</dbReference>
<dbReference type="Proteomes" id="UP000005952">
    <property type="component" value="Chromosome"/>
</dbReference>
<dbReference type="GO" id="GO:0006355">
    <property type="term" value="P:regulation of DNA-templated transcription"/>
    <property type="evidence" value="ECO:0007669"/>
    <property type="project" value="InterPro"/>
</dbReference>
<proteinExistence type="predicted"/>
<dbReference type="InterPro" id="IPR016032">
    <property type="entry name" value="Sig_transdc_resp-reg_C-effctor"/>
</dbReference>
<name>N0B964_9HYPH</name>
<dbReference type="GO" id="GO:0003677">
    <property type="term" value="F:DNA binding"/>
    <property type="evidence" value="ECO:0007669"/>
    <property type="project" value="InterPro"/>
</dbReference>
<evidence type="ECO:0000313" key="2">
    <source>
        <dbReference type="Proteomes" id="UP000005952"/>
    </source>
</evidence>
<dbReference type="AlphaFoldDB" id="N0B964"/>
<dbReference type="KEGG" id="hdt:HYPDE_26878"/>
<gene>
    <name evidence="1" type="ORF">HYPDE_26878</name>
</gene>
<dbReference type="STRING" id="670307.HYPDE_26878"/>
<protein>
    <submittedName>
        <fullName evidence="1">Uncharacterized protein</fullName>
    </submittedName>
</protein>
<keyword evidence="2" id="KW-1185">Reference proteome</keyword>
<dbReference type="HOGENOM" id="CLU_841099_0_0_5"/>
<reference evidence="1 2" key="1">
    <citation type="journal article" date="2013" name="Genome Announc.">
        <title>Genome sequences for three denitrifying bacterial strains isolated from a uranium- and nitrate-contaminated subsurface environment.</title>
        <authorList>
            <person name="Venkatramanan R."/>
            <person name="Prakash O."/>
            <person name="Woyke T."/>
            <person name="Chain P."/>
            <person name="Goodwin L.A."/>
            <person name="Watson D."/>
            <person name="Brooks S."/>
            <person name="Kostka J.E."/>
            <person name="Green S.J."/>
        </authorList>
    </citation>
    <scope>NUCLEOTIDE SEQUENCE [LARGE SCALE GENOMIC DNA]</scope>
    <source>
        <strain evidence="1 2">1NES1</strain>
    </source>
</reference>
<dbReference type="InterPro" id="IPR036388">
    <property type="entry name" value="WH-like_DNA-bd_sf"/>
</dbReference>
<organism evidence="1 2">
    <name type="scientific">Hyphomicrobium denitrificans 1NES1</name>
    <dbReference type="NCBI Taxonomy" id="670307"/>
    <lineage>
        <taxon>Bacteria</taxon>
        <taxon>Pseudomonadati</taxon>
        <taxon>Pseudomonadota</taxon>
        <taxon>Alphaproteobacteria</taxon>
        <taxon>Hyphomicrobiales</taxon>
        <taxon>Hyphomicrobiaceae</taxon>
        <taxon>Hyphomicrobium</taxon>
    </lineage>
</organism>
<sequence>MAGHNKDVESRRISRRVRRMLPADAPTVASWIIAERPVPSNLALDLAELLYRLIGEECLLGSCIEATRSPSPVWCLEAFGVSGFLDDRYALSYCQDPHPWLALTLFSEAHDNHPVAGLLNHSQIAAGNANGGLSLVPLLWIQRPIDASEASGRELSMLGQQTLIRSHRGYRLNRILKEVPAAALPMFLAGGFLQLRKIPAGTLAPFLRMTAPDERVLVGLSREDVERGDPGSAIAWLFTGNRPVCRFTRAEQSVLLGATEGLIDQEIATQLKISANAVKERWRSIYERVESVLPHVFTQVAINSESRGPEKRRRVLAYIDDHPEELRPYSG</sequence>
<dbReference type="SUPFAM" id="SSF46894">
    <property type="entry name" value="C-terminal effector domain of the bipartite response regulators"/>
    <property type="match status" value="1"/>
</dbReference>
<dbReference type="Gene3D" id="1.10.10.10">
    <property type="entry name" value="Winged helix-like DNA-binding domain superfamily/Winged helix DNA-binding domain"/>
    <property type="match status" value="1"/>
</dbReference>